<protein>
    <recommendedName>
        <fullName evidence="4">16S rRNA (cytosine(967)-C(5))-methyltransferase</fullName>
        <ecNumber evidence="4">2.1.1.176</ecNumber>
    </recommendedName>
    <alternativeName>
        <fullName evidence="11">16S rRNA m5C967 methyltransferase</fullName>
    </alternativeName>
    <alternativeName>
        <fullName evidence="12">rRNA (cytosine-C(5)-)-methyltransferase RsmB</fullName>
    </alternativeName>
</protein>
<dbReference type="InterPro" id="IPR029063">
    <property type="entry name" value="SAM-dependent_MTases_sf"/>
</dbReference>
<dbReference type="RefSeq" id="WP_160800665.1">
    <property type="nucleotide sequence ID" value="NZ_WUUL01000003.1"/>
</dbReference>
<evidence type="ECO:0000256" key="5">
    <source>
        <dbReference type="ARBA" id="ARBA00022490"/>
    </source>
</evidence>
<evidence type="ECO:0000256" key="2">
    <source>
        <dbReference type="ARBA" id="ARBA00004496"/>
    </source>
</evidence>
<proteinExistence type="inferred from homology"/>
<dbReference type="Gene3D" id="3.30.70.1170">
    <property type="entry name" value="Sun protein, domain 3"/>
    <property type="match status" value="1"/>
</dbReference>
<comment type="catalytic activity">
    <reaction evidence="13">
        <text>cytidine(967) in 16S rRNA + S-adenosyl-L-methionine = 5-methylcytidine(967) in 16S rRNA + S-adenosyl-L-homocysteine + H(+)</text>
        <dbReference type="Rhea" id="RHEA:42748"/>
        <dbReference type="Rhea" id="RHEA-COMP:10219"/>
        <dbReference type="Rhea" id="RHEA-COMP:10220"/>
        <dbReference type="ChEBI" id="CHEBI:15378"/>
        <dbReference type="ChEBI" id="CHEBI:57856"/>
        <dbReference type="ChEBI" id="CHEBI:59789"/>
        <dbReference type="ChEBI" id="CHEBI:74483"/>
        <dbReference type="ChEBI" id="CHEBI:82748"/>
        <dbReference type="EC" id="2.1.1.176"/>
    </reaction>
</comment>
<dbReference type="AlphaFoldDB" id="A0A6I4VZ06"/>
<dbReference type="InterPro" id="IPR049560">
    <property type="entry name" value="MeTrfase_RsmB-F_NOP2_cat"/>
</dbReference>
<dbReference type="Pfam" id="PF22458">
    <property type="entry name" value="RsmF-B_ferredox"/>
    <property type="match status" value="1"/>
</dbReference>
<organism evidence="16 17">
    <name type="scientific">Shimazuella alba</name>
    <dbReference type="NCBI Taxonomy" id="2690964"/>
    <lineage>
        <taxon>Bacteria</taxon>
        <taxon>Bacillati</taxon>
        <taxon>Bacillota</taxon>
        <taxon>Bacilli</taxon>
        <taxon>Bacillales</taxon>
        <taxon>Thermoactinomycetaceae</taxon>
        <taxon>Shimazuella</taxon>
    </lineage>
</organism>
<dbReference type="SUPFAM" id="SSF53335">
    <property type="entry name" value="S-adenosyl-L-methionine-dependent methyltransferases"/>
    <property type="match status" value="1"/>
</dbReference>
<keyword evidence="5" id="KW-0963">Cytoplasm</keyword>
<feature type="binding site" evidence="14">
    <location>
        <position position="329"/>
    </location>
    <ligand>
        <name>S-adenosyl-L-methionine</name>
        <dbReference type="ChEBI" id="CHEBI:59789"/>
    </ligand>
</feature>
<dbReference type="Pfam" id="PF01029">
    <property type="entry name" value="NusB"/>
    <property type="match status" value="1"/>
</dbReference>
<evidence type="ECO:0000256" key="3">
    <source>
        <dbReference type="ARBA" id="ARBA00007494"/>
    </source>
</evidence>
<evidence type="ECO:0000256" key="9">
    <source>
        <dbReference type="ARBA" id="ARBA00022691"/>
    </source>
</evidence>
<dbReference type="NCBIfam" id="TIGR00563">
    <property type="entry name" value="rsmB"/>
    <property type="match status" value="1"/>
</dbReference>
<dbReference type="CDD" id="cd02440">
    <property type="entry name" value="AdoMet_MTases"/>
    <property type="match status" value="1"/>
</dbReference>
<evidence type="ECO:0000256" key="11">
    <source>
        <dbReference type="ARBA" id="ARBA00030399"/>
    </source>
</evidence>
<feature type="domain" description="SAM-dependent MTase RsmB/NOP-type" evidence="15">
    <location>
        <begin position="171"/>
        <end position="448"/>
    </location>
</feature>
<gene>
    <name evidence="16" type="primary">rsmB</name>
    <name evidence="16" type="ORF">GSM42_06105</name>
</gene>
<evidence type="ECO:0000259" key="15">
    <source>
        <dbReference type="PROSITE" id="PS51686"/>
    </source>
</evidence>
<dbReference type="FunFam" id="1.10.940.10:FF:000006">
    <property type="entry name" value="16S rRNA (Cytosine(967)-C(5))-methyltransferase RsmB"/>
    <property type="match status" value="1"/>
</dbReference>
<dbReference type="SUPFAM" id="SSF48013">
    <property type="entry name" value="NusB-like"/>
    <property type="match status" value="1"/>
</dbReference>
<comment type="caution">
    <text evidence="16">The sequence shown here is derived from an EMBL/GenBank/DDBJ whole genome shotgun (WGS) entry which is preliminary data.</text>
</comment>
<dbReference type="InterPro" id="IPR001678">
    <property type="entry name" value="MeTrfase_RsmB-F_NOP2_dom"/>
</dbReference>
<comment type="similarity">
    <text evidence="3 14">Belongs to the class I-like SAM-binding methyltransferase superfamily. RsmB/NOP family.</text>
</comment>
<keyword evidence="7 14" id="KW-0489">Methyltransferase</keyword>
<reference evidence="16 17" key="1">
    <citation type="submission" date="2019-12" db="EMBL/GenBank/DDBJ databases">
        <title>Whole-genome analyses of novel actinobacteria.</title>
        <authorList>
            <person name="Sahin N."/>
            <person name="Saygin H."/>
        </authorList>
    </citation>
    <scope>NUCLEOTIDE SEQUENCE [LARGE SCALE GENOMIC DNA]</scope>
    <source>
        <strain evidence="16 17">KC615</strain>
    </source>
</reference>
<dbReference type="GO" id="GO:0005737">
    <property type="term" value="C:cytoplasm"/>
    <property type="evidence" value="ECO:0007669"/>
    <property type="project" value="UniProtKB-SubCell"/>
</dbReference>
<sequence length="448" mass="51133">MHISKTPRAWALDTLEKWRKENAFSNLLLHQQLEKSNLDGRDKRLVTELVYGSIQRLNTLDTIIDKLVQKKKLDLWVRQLLQLSLYQFLFLDKIPERAIVHEAVEIAKWRGNIGIGKFVNGVLRAFLRRQEEFVLPKNPSTRRERSLTYSFPEWMVMELSNSYGEEVANRVMEACNLPPKVSIRVNSLRGDREAFLSQWETEPYISVEASTMSPDGVVITGIGNAANHPKYKEGLFSIQDESSMLVAPLFDPKPGMHILDACAAPGGKTTHLAEKMNNQGAITALDIHQHKIKLIDANAKRLGISIIETKALDVRKLDNNEMFDAVLLDAPCSGLGVIPRKPDIKWRKSAYEIDQLVLIQQQLLEAVASKIKSDGILLYSTCTWTLEENQHQIARFLETHPDFYPDNTLSYHLPEKVKEKAVIGENWIQILPHHFHSDGFFIAKLRKK</sequence>
<keyword evidence="9 14" id="KW-0949">S-adenosyl-L-methionine</keyword>
<dbReference type="InterPro" id="IPR006027">
    <property type="entry name" value="NusB_RsmB_TIM44"/>
</dbReference>
<dbReference type="Proteomes" id="UP000430692">
    <property type="component" value="Unassembled WGS sequence"/>
</dbReference>
<keyword evidence="17" id="KW-1185">Reference proteome</keyword>
<dbReference type="InterPro" id="IPR004573">
    <property type="entry name" value="rRNA_ssu_MeTfrase_B"/>
</dbReference>
<evidence type="ECO:0000256" key="14">
    <source>
        <dbReference type="PROSITE-ProRule" id="PRU01023"/>
    </source>
</evidence>
<evidence type="ECO:0000256" key="12">
    <source>
        <dbReference type="ARBA" id="ARBA00031088"/>
    </source>
</evidence>
<dbReference type="Gene3D" id="1.10.940.10">
    <property type="entry name" value="NusB-like"/>
    <property type="match status" value="1"/>
</dbReference>
<evidence type="ECO:0000313" key="17">
    <source>
        <dbReference type="Proteomes" id="UP000430692"/>
    </source>
</evidence>
<dbReference type="EMBL" id="WUUL01000003">
    <property type="protein sequence ID" value="MXQ53312.1"/>
    <property type="molecule type" value="Genomic_DNA"/>
</dbReference>
<dbReference type="GO" id="GO:0003723">
    <property type="term" value="F:RNA binding"/>
    <property type="evidence" value="ECO:0007669"/>
    <property type="project" value="UniProtKB-UniRule"/>
</dbReference>
<dbReference type="PROSITE" id="PS51686">
    <property type="entry name" value="SAM_MT_RSMB_NOP"/>
    <property type="match status" value="1"/>
</dbReference>
<dbReference type="PANTHER" id="PTHR22807">
    <property type="entry name" value="NOP2 YEAST -RELATED NOL1/NOP2/FMU SUN DOMAIN-CONTAINING"/>
    <property type="match status" value="1"/>
</dbReference>
<evidence type="ECO:0000313" key="16">
    <source>
        <dbReference type="EMBL" id="MXQ53312.1"/>
    </source>
</evidence>
<evidence type="ECO:0000256" key="13">
    <source>
        <dbReference type="ARBA" id="ARBA00047283"/>
    </source>
</evidence>
<keyword evidence="6" id="KW-0698">rRNA processing</keyword>
<feature type="binding site" evidence="14">
    <location>
        <position position="286"/>
    </location>
    <ligand>
        <name>S-adenosyl-L-methionine</name>
        <dbReference type="ChEBI" id="CHEBI:59789"/>
    </ligand>
</feature>
<dbReference type="InterPro" id="IPR018314">
    <property type="entry name" value="RsmB/NOL1/NOP2-like_CS"/>
</dbReference>
<evidence type="ECO:0000256" key="8">
    <source>
        <dbReference type="ARBA" id="ARBA00022679"/>
    </source>
</evidence>
<feature type="active site" description="Nucleophile" evidence="14">
    <location>
        <position position="382"/>
    </location>
</feature>
<comment type="function">
    <text evidence="1">Specifically methylates the cytosine at position 967 (m5C967) of 16S rRNA.</text>
</comment>
<dbReference type="GO" id="GO:0008649">
    <property type="term" value="F:rRNA methyltransferase activity"/>
    <property type="evidence" value="ECO:0007669"/>
    <property type="project" value="InterPro"/>
</dbReference>
<dbReference type="PRINTS" id="PR02008">
    <property type="entry name" value="RCMTFAMILY"/>
</dbReference>
<dbReference type="InterPro" id="IPR054728">
    <property type="entry name" value="RsmB-like_ferredoxin"/>
</dbReference>
<name>A0A6I4VZ06_9BACL</name>
<evidence type="ECO:0000256" key="4">
    <source>
        <dbReference type="ARBA" id="ARBA00012140"/>
    </source>
</evidence>
<dbReference type="PROSITE" id="PS01153">
    <property type="entry name" value="NOL1_NOP2_SUN"/>
    <property type="match status" value="1"/>
</dbReference>
<evidence type="ECO:0000256" key="1">
    <source>
        <dbReference type="ARBA" id="ARBA00002724"/>
    </source>
</evidence>
<evidence type="ECO:0000256" key="10">
    <source>
        <dbReference type="ARBA" id="ARBA00022884"/>
    </source>
</evidence>
<dbReference type="InterPro" id="IPR035926">
    <property type="entry name" value="NusB-like_sf"/>
</dbReference>
<feature type="binding site" evidence="14">
    <location>
        <begin position="262"/>
        <end position="268"/>
    </location>
    <ligand>
        <name>S-adenosyl-L-methionine</name>
        <dbReference type="ChEBI" id="CHEBI:59789"/>
    </ligand>
</feature>
<keyword evidence="8 14" id="KW-0808">Transferase</keyword>
<keyword evidence="10 14" id="KW-0694">RNA-binding</keyword>
<dbReference type="Pfam" id="PF01189">
    <property type="entry name" value="Methyltr_RsmB-F"/>
    <property type="match status" value="1"/>
</dbReference>
<evidence type="ECO:0000256" key="6">
    <source>
        <dbReference type="ARBA" id="ARBA00022552"/>
    </source>
</evidence>
<dbReference type="PANTHER" id="PTHR22807:SF53">
    <property type="entry name" value="RIBOSOMAL RNA SMALL SUBUNIT METHYLTRANSFERASE B-RELATED"/>
    <property type="match status" value="1"/>
</dbReference>
<comment type="subcellular location">
    <subcellularLocation>
        <location evidence="2">Cytoplasm</location>
    </subcellularLocation>
</comment>
<feature type="binding site" evidence="14">
    <location>
        <position position="313"/>
    </location>
    <ligand>
        <name>S-adenosyl-L-methionine</name>
        <dbReference type="ChEBI" id="CHEBI:59789"/>
    </ligand>
</feature>
<evidence type="ECO:0000256" key="7">
    <source>
        <dbReference type="ARBA" id="ARBA00022603"/>
    </source>
</evidence>
<accession>A0A6I4VZ06</accession>
<dbReference type="InterPro" id="IPR023267">
    <property type="entry name" value="RCMT"/>
</dbReference>
<dbReference type="FunFam" id="3.40.50.150:FF:000022">
    <property type="entry name" value="Ribosomal RNA small subunit methyltransferase B"/>
    <property type="match status" value="1"/>
</dbReference>
<dbReference type="EC" id="2.1.1.176" evidence="4"/>
<dbReference type="NCBIfam" id="NF011494">
    <property type="entry name" value="PRK14902.1"/>
    <property type="match status" value="1"/>
</dbReference>
<dbReference type="Gene3D" id="3.40.50.150">
    <property type="entry name" value="Vaccinia Virus protein VP39"/>
    <property type="match status" value="1"/>
</dbReference>
<dbReference type="GO" id="GO:0006355">
    <property type="term" value="P:regulation of DNA-templated transcription"/>
    <property type="evidence" value="ECO:0007669"/>
    <property type="project" value="InterPro"/>
</dbReference>